<keyword evidence="1" id="KW-0472">Membrane</keyword>
<evidence type="ECO:0000256" key="1">
    <source>
        <dbReference type="SAM" id="Phobius"/>
    </source>
</evidence>
<evidence type="ECO:0000259" key="2">
    <source>
        <dbReference type="Pfam" id="PF13200"/>
    </source>
</evidence>
<sequence>MGGTKGYRSYRGRTSKGKIALAVVLVLIILAAVGFLWLQEYIVYDADGNARLDLPWRQEASVPPAEEEDPLQNVEITVQEPEAPAELAAFSAGAAPLTRADWQETWMGATMMSAPAWNAAAVTLKDSAGHICFAAAGAAAGTVSTAEDTAAALAEVTESRYHTIARMSCFLDPIAARADVEGMGLKNTGGYIYYDGNDLNWLDPSKPAARQYLCGLAREIADLGFDEILLTDVGYPTTGPLDKIDYNGADRAESIRTFLEELRSALAEYDVVISIELPAEVLTAGTDDTAGLVLADIAPLVDRIYAVTTADQIPALTAAVTAASEAADFAAELTAYGPDVTGSCLILPQA</sequence>
<protein>
    <recommendedName>
        <fullName evidence="2">DUF4015 domain-containing protein</fullName>
    </recommendedName>
</protein>
<dbReference type="RefSeq" id="WP_204804205.1">
    <property type="nucleotide sequence ID" value="NZ_JACSNX010000010.1"/>
</dbReference>
<gene>
    <name evidence="3" type="ORF">H9X91_08220</name>
</gene>
<organism evidence="3 4">
    <name type="scientific">Oscillibacter valericigenes</name>
    <dbReference type="NCBI Taxonomy" id="351091"/>
    <lineage>
        <taxon>Bacteria</taxon>
        <taxon>Bacillati</taxon>
        <taxon>Bacillota</taxon>
        <taxon>Clostridia</taxon>
        <taxon>Eubacteriales</taxon>
        <taxon>Oscillospiraceae</taxon>
        <taxon>Oscillibacter</taxon>
    </lineage>
</organism>
<proteinExistence type="predicted"/>
<comment type="caution">
    <text evidence="3">The sequence shown here is derived from an EMBL/GenBank/DDBJ whole genome shotgun (WGS) entry which is preliminary data.</text>
</comment>
<evidence type="ECO:0000313" key="4">
    <source>
        <dbReference type="Proteomes" id="UP000719500"/>
    </source>
</evidence>
<accession>A0ABS2FV04</accession>
<dbReference type="SUPFAM" id="SSF51445">
    <property type="entry name" value="(Trans)glycosidases"/>
    <property type="match status" value="1"/>
</dbReference>
<dbReference type="EMBL" id="JACSNX010000010">
    <property type="protein sequence ID" value="MBM6851419.1"/>
    <property type="molecule type" value="Genomic_DNA"/>
</dbReference>
<reference evidence="3 4" key="1">
    <citation type="journal article" date="2021" name="Sci. Rep.">
        <title>The distribution of antibiotic resistance genes in chicken gut microbiota commensals.</title>
        <authorList>
            <person name="Juricova H."/>
            <person name="Matiasovicova J."/>
            <person name="Kubasova T."/>
            <person name="Cejkova D."/>
            <person name="Rychlik I."/>
        </authorList>
    </citation>
    <scope>NUCLEOTIDE SEQUENCE [LARGE SCALE GENOMIC DNA]</scope>
    <source>
        <strain evidence="3 4">An411</strain>
    </source>
</reference>
<evidence type="ECO:0000313" key="3">
    <source>
        <dbReference type="EMBL" id="MBM6851419.1"/>
    </source>
</evidence>
<keyword evidence="1" id="KW-1133">Transmembrane helix</keyword>
<dbReference type="Pfam" id="PF13200">
    <property type="entry name" value="DUF4015"/>
    <property type="match status" value="1"/>
</dbReference>
<keyword evidence="1" id="KW-0812">Transmembrane</keyword>
<feature type="transmembrane region" description="Helical" evidence="1">
    <location>
        <begin position="20"/>
        <end position="38"/>
    </location>
</feature>
<dbReference type="InterPro" id="IPR017853">
    <property type="entry name" value="GH"/>
</dbReference>
<dbReference type="InterPro" id="IPR025275">
    <property type="entry name" value="DUF4015"/>
</dbReference>
<feature type="domain" description="DUF4015" evidence="2">
    <location>
        <begin position="111"/>
        <end position="304"/>
    </location>
</feature>
<dbReference type="Proteomes" id="UP000719500">
    <property type="component" value="Unassembled WGS sequence"/>
</dbReference>
<keyword evidence="4" id="KW-1185">Reference proteome</keyword>
<name>A0ABS2FV04_9FIRM</name>